<evidence type="ECO:0008006" key="3">
    <source>
        <dbReference type="Google" id="ProtNLM"/>
    </source>
</evidence>
<protein>
    <recommendedName>
        <fullName evidence="3">Prepilin-type N-terminal cleavage/methylation domain-containing protein</fullName>
    </recommendedName>
</protein>
<gene>
    <name evidence="1" type="ORF">Pla22_00850</name>
</gene>
<name>A0A5C5WQT1_9BACT</name>
<dbReference type="AlphaFoldDB" id="A0A5C5WQT1"/>
<keyword evidence="2" id="KW-1185">Reference proteome</keyword>
<sequence>MIMTPKARRSGFSLLEILLALAILGGSLAILSRIVETGTSAAIESRCLAQARLVCQSKLSEVLLDAASGLDPQTEISVPIASFDSTSTTPMNYSVEVAQGPMDGILIVRVSVAVQTADGIGTLANYSLSRWIVDSSLGLEQAEADEAAALEASAEAMPGEGGAPL</sequence>
<proteinExistence type="predicted"/>
<dbReference type="InterPro" id="IPR012902">
    <property type="entry name" value="N_methyl_site"/>
</dbReference>
<dbReference type="OrthoDB" id="291052at2"/>
<evidence type="ECO:0000313" key="2">
    <source>
        <dbReference type="Proteomes" id="UP000316598"/>
    </source>
</evidence>
<dbReference type="NCBIfam" id="TIGR02532">
    <property type="entry name" value="IV_pilin_GFxxxE"/>
    <property type="match status" value="1"/>
</dbReference>
<reference evidence="1 2" key="1">
    <citation type="submission" date="2019-02" db="EMBL/GenBank/DDBJ databases">
        <title>Deep-cultivation of Planctomycetes and their phenomic and genomic characterization uncovers novel biology.</title>
        <authorList>
            <person name="Wiegand S."/>
            <person name="Jogler M."/>
            <person name="Boedeker C."/>
            <person name="Pinto D."/>
            <person name="Vollmers J."/>
            <person name="Rivas-Marin E."/>
            <person name="Kohn T."/>
            <person name="Peeters S.H."/>
            <person name="Heuer A."/>
            <person name="Rast P."/>
            <person name="Oberbeckmann S."/>
            <person name="Bunk B."/>
            <person name="Jeske O."/>
            <person name="Meyerdierks A."/>
            <person name="Storesund J.E."/>
            <person name="Kallscheuer N."/>
            <person name="Luecker S."/>
            <person name="Lage O.M."/>
            <person name="Pohl T."/>
            <person name="Merkel B.J."/>
            <person name="Hornburger P."/>
            <person name="Mueller R.-W."/>
            <person name="Bruemmer F."/>
            <person name="Labrenz M."/>
            <person name="Spormann A.M."/>
            <person name="Op Den Camp H."/>
            <person name="Overmann J."/>
            <person name="Amann R."/>
            <person name="Jetten M.S.M."/>
            <person name="Mascher T."/>
            <person name="Medema M.H."/>
            <person name="Devos D.P."/>
            <person name="Kaster A.-K."/>
            <person name="Ovreas L."/>
            <person name="Rohde M."/>
            <person name="Galperin M.Y."/>
            <person name="Jogler C."/>
        </authorList>
    </citation>
    <scope>NUCLEOTIDE SEQUENCE [LARGE SCALE GENOMIC DNA]</scope>
    <source>
        <strain evidence="1 2">Pla22</strain>
    </source>
</reference>
<comment type="caution">
    <text evidence="1">The sequence shown here is derived from an EMBL/GenBank/DDBJ whole genome shotgun (WGS) entry which is preliminary data.</text>
</comment>
<dbReference type="EMBL" id="SJPI01000001">
    <property type="protein sequence ID" value="TWT52461.1"/>
    <property type="molecule type" value="Genomic_DNA"/>
</dbReference>
<evidence type="ECO:0000313" key="1">
    <source>
        <dbReference type="EMBL" id="TWT52461.1"/>
    </source>
</evidence>
<organism evidence="1 2">
    <name type="scientific">Rubripirellula amarantea</name>
    <dbReference type="NCBI Taxonomy" id="2527999"/>
    <lineage>
        <taxon>Bacteria</taxon>
        <taxon>Pseudomonadati</taxon>
        <taxon>Planctomycetota</taxon>
        <taxon>Planctomycetia</taxon>
        <taxon>Pirellulales</taxon>
        <taxon>Pirellulaceae</taxon>
        <taxon>Rubripirellula</taxon>
    </lineage>
</organism>
<dbReference type="Proteomes" id="UP000316598">
    <property type="component" value="Unassembled WGS sequence"/>
</dbReference>
<dbReference type="Pfam" id="PF07963">
    <property type="entry name" value="N_methyl"/>
    <property type="match status" value="1"/>
</dbReference>
<accession>A0A5C5WQT1</accession>